<name>A0ABM0MW26_SACKO</name>
<dbReference type="Proteomes" id="UP000694865">
    <property type="component" value="Unplaced"/>
</dbReference>
<reference evidence="5" key="1">
    <citation type="submission" date="2025-08" db="UniProtKB">
        <authorList>
            <consortium name="RefSeq"/>
        </authorList>
    </citation>
    <scope>IDENTIFICATION</scope>
    <source>
        <tissue evidence="5">Testes</tissue>
    </source>
</reference>
<comment type="similarity">
    <text evidence="1">Belongs to the sulfotransferase 1 family.</text>
</comment>
<feature type="domain" description="Sulfotransferase" evidence="3">
    <location>
        <begin position="4"/>
        <end position="167"/>
    </location>
</feature>
<evidence type="ECO:0000259" key="3">
    <source>
        <dbReference type="Pfam" id="PF00685"/>
    </source>
</evidence>
<dbReference type="SUPFAM" id="SSF52540">
    <property type="entry name" value="P-loop containing nucleoside triphosphate hydrolases"/>
    <property type="match status" value="1"/>
</dbReference>
<dbReference type="RefSeq" id="XP_006824217.1">
    <property type="nucleotide sequence ID" value="XM_006824154.1"/>
</dbReference>
<dbReference type="PANTHER" id="PTHR11783">
    <property type="entry name" value="SULFOTRANSFERASE SULT"/>
    <property type="match status" value="1"/>
</dbReference>
<dbReference type="InterPro" id="IPR000863">
    <property type="entry name" value="Sulfotransferase_dom"/>
</dbReference>
<evidence type="ECO:0000256" key="1">
    <source>
        <dbReference type="ARBA" id="ARBA00005771"/>
    </source>
</evidence>
<dbReference type="GeneID" id="102808512"/>
<dbReference type="Gene3D" id="3.40.50.300">
    <property type="entry name" value="P-loop containing nucleotide triphosphate hydrolases"/>
    <property type="match status" value="1"/>
</dbReference>
<protein>
    <submittedName>
        <fullName evidence="5">Sulfotransferase family cytosolic 1B member 1-like</fullName>
    </submittedName>
</protein>
<evidence type="ECO:0000256" key="2">
    <source>
        <dbReference type="ARBA" id="ARBA00022679"/>
    </source>
</evidence>
<organism evidence="4 5">
    <name type="scientific">Saccoglossus kowalevskii</name>
    <name type="common">Acorn worm</name>
    <dbReference type="NCBI Taxonomy" id="10224"/>
    <lineage>
        <taxon>Eukaryota</taxon>
        <taxon>Metazoa</taxon>
        <taxon>Hemichordata</taxon>
        <taxon>Enteropneusta</taxon>
        <taxon>Harrimaniidae</taxon>
        <taxon>Saccoglossus</taxon>
    </lineage>
</organism>
<dbReference type="Pfam" id="PF00685">
    <property type="entry name" value="Sulfotransfer_1"/>
    <property type="match status" value="1"/>
</dbReference>
<gene>
    <name evidence="5" type="primary">LOC102808512</name>
</gene>
<evidence type="ECO:0000313" key="4">
    <source>
        <dbReference type="Proteomes" id="UP000694865"/>
    </source>
</evidence>
<keyword evidence="2" id="KW-0808">Transferase</keyword>
<accession>A0ABM0MW26</accession>
<sequence length="173" mass="20472">MSLARIIYIARNPKDTAVSLYYMMKLMPVFGNYIKSWNHSYQLFFSGKVGFGDWFDHVLDWNKHNEEDNIIFVKYEDMKKDIRATIKKIALFLDIEVTDDVMQRIVEYSSIKKMRENKAVNLMKGNVDNHTVSFIRKGIVGDWVNHFTVAQDAHFEKMYEKRMKGSGLVFDFY</sequence>
<keyword evidence="4" id="KW-1185">Reference proteome</keyword>
<dbReference type="InterPro" id="IPR027417">
    <property type="entry name" value="P-loop_NTPase"/>
</dbReference>
<proteinExistence type="inferred from homology"/>
<evidence type="ECO:0000313" key="5">
    <source>
        <dbReference type="RefSeq" id="XP_006824217.1"/>
    </source>
</evidence>